<gene>
    <name evidence="1" type="ORF">BRAPAZ1V2_A09P58830.2</name>
</gene>
<dbReference type="EMBL" id="LS974625">
    <property type="protein sequence ID" value="CAG7865416.1"/>
    <property type="molecule type" value="Genomic_DNA"/>
</dbReference>
<protein>
    <submittedName>
        <fullName evidence="1">Uncharacterized protein</fullName>
    </submittedName>
</protein>
<proteinExistence type="predicted"/>
<evidence type="ECO:0000313" key="2">
    <source>
        <dbReference type="Proteomes" id="UP000694005"/>
    </source>
</evidence>
<dbReference type="AlphaFoldDB" id="A0A8D9CXF9"/>
<name>A0A8D9CXF9_BRACM</name>
<dbReference type="Gramene" id="A09p58830.2_BraZ1">
    <property type="protein sequence ID" value="A09p58830.2_BraZ1.CDS.1"/>
    <property type="gene ID" value="A09g58830.2_BraZ1"/>
</dbReference>
<evidence type="ECO:0000313" key="1">
    <source>
        <dbReference type="EMBL" id="CAG7865416.1"/>
    </source>
</evidence>
<sequence>MCEKEAKEETGSRKDYHKDLYIRLKGNRKLKQVYKNK</sequence>
<reference evidence="1 2" key="1">
    <citation type="submission" date="2021-07" db="EMBL/GenBank/DDBJ databases">
        <authorList>
            <consortium name="Genoscope - CEA"/>
            <person name="William W."/>
        </authorList>
    </citation>
    <scope>NUCLEOTIDE SEQUENCE [LARGE SCALE GENOMIC DNA]</scope>
</reference>
<dbReference type="Proteomes" id="UP000694005">
    <property type="component" value="Chromosome A09"/>
</dbReference>
<accession>A0A8D9CXF9</accession>
<organism evidence="1 2">
    <name type="scientific">Brassica campestris</name>
    <name type="common">Field mustard</name>
    <dbReference type="NCBI Taxonomy" id="3711"/>
    <lineage>
        <taxon>Eukaryota</taxon>
        <taxon>Viridiplantae</taxon>
        <taxon>Streptophyta</taxon>
        <taxon>Embryophyta</taxon>
        <taxon>Tracheophyta</taxon>
        <taxon>Spermatophyta</taxon>
        <taxon>Magnoliopsida</taxon>
        <taxon>eudicotyledons</taxon>
        <taxon>Gunneridae</taxon>
        <taxon>Pentapetalae</taxon>
        <taxon>rosids</taxon>
        <taxon>malvids</taxon>
        <taxon>Brassicales</taxon>
        <taxon>Brassicaceae</taxon>
        <taxon>Brassiceae</taxon>
        <taxon>Brassica</taxon>
    </lineage>
</organism>